<protein>
    <submittedName>
        <fullName evidence="1">Response regulator</fullName>
    </submittedName>
</protein>
<evidence type="ECO:0000313" key="1">
    <source>
        <dbReference type="EMBL" id="TGY78837.1"/>
    </source>
</evidence>
<reference evidence="1" key="1">
    <citation type="submission" date="2019-04" db="EMBL/GenBank/DDBJ databases">
        <title>Microbes associate with the intestines of laboratory mice.</title>
        <authorList>
            <person name="Navarre W."/>
            <person name="Wong E."/>
            <person name="Huang K."/>
            <person name="Tropini C."/>
            <person name="Ng K."/>
            <person name="Yu B."/>
        </authorList>
    </citation>
    <scope>NUCLEOTIDE SEQUENCE</scope>
    <source>
        <strain evidence="1">NM04_E33</strain>
    </source>
</reference>
<keyword evidence="2" id="KW-1185">Reference proteome</keyword>
<dbReference type="EMBL" id="SRYB01000010">
    <property type="protein sequence ID" value="TGY78837.1"/>
    <property type="molecule type" value="Genomic_DNA"/>
</dbReference>
<organism evidence="1 2">
    <name type="scientific">Lepagella muris</name>
    <dbReference type="NCBI Taxonomy" id="3032870"/>
    <lineage>
        <taxon>Bacteria</taxon>
        <taxon>Pseudomonadati</taxon>
        <taxon>Bacteroidota</taxon>
        <taxon>Bacteroidia</taxon>
        <taxon>Bacteroidales</taxon>
        <taxon>Muribaculaceae</taxon>
        <taxon>Lepagella</taxon>
    </lineage>
</organism>
<sequence>MRQISFFISLICVFSTLASRNDYTIRYLGVESGLSNNHVVGITQDKDGFIWIATDEGLNRYDGHNFKNYYKEEVPGVASLTGNELNAIIDDPQRPVIWIATQRAGLDSYNYSTGEFRSYRNIPGDANSLATDDVTSITPASDGGLWICTFSRGIDHLDPESGQFKHYDSRTVKGMPAASIWKALDGGDGFLYVAHESSGLTVIDIANMTAVNYQADHNNPDSLPSSSLSCVYKDSLNNLWIGTDRGPVLYNQDDKTFMDLGRYHPELRYPVGDMKQFADNCLWVATERGGIVIMHLNDKVFSHPEEIVCDTFHSDFGKSLLSSPSVRCLYQDDFSNVWAGSWGGGVNVISPGSPAFRIHPVHTASGGEVLSANSVLSVAVDNDNHVWIGKDGGDLDIYDGDCLVSTFSKRRGNLPGSIVQSLHKGADGTMWLGFFNEGACRYDANTGRFVEVIPAASRIDVRDIATDKNGNILFGTTGGVWRYNLADKRVEGPFNTGNNLVRRVFPLDDNTCLVGTFGAGLIVTDNDFKEIRRYDINNGIPSNTVNDIFRARDNRVFVATGEGLVIFPDIVNKPDSVSVVNRASGLGNAHLLAIAQDRSGSIWLSTNGGISCVKGDDIYNYTHRDNVPIGNFLGHSVASDRQGNLYFGAISGLCVFNPVEVLEMMDVPQPVIVDLEVLSNSSSGEDSPKEIQVTGKDKVSLGRGYNSFDISFTSRNFATAREVEYAYMLEGVLDRWVMARNGNIATFRDLSPGTYVFKVKCRVRNQEWGSPAELNIVVPPPLWWSWWAKMIYIMVLAGVVCALLYLYRKRVTAEAMLKTETEKHLKEQELNDERLRFYTNITHELRTPLTLIVGPLDDLAKSGDIPERERRSLGMVHRNAGRLLDLVNRILEFRKTETQNRRLCVRRGNIAATVYEVALKYKELNRNTKVSVDVTVESGEIQAVYDKEVVTVMLDNLISNSIKYTPQGHVDVDCRVKDGNIVLTVADTGVGISKDAVDRIFDRYYQERGPHQAAGTGIGLALVKNMVTLHHGTISVSSEEGKGTSFVVTLPIADSYPEALHLEENVEHTQEETLPDTDKETVAADRKPLILVVEDNEDIRDYIRQSFTDLYDVRCAENGKEGLERAYEIMPSLIVSDIMMPVMDGVEMMRKLKADVRTSHIPVILLTAKESDSDREEGYASGADSYLIKPFSSTLLQSRINNLLLQRMKLTERFAGRPAPVVSSEGESIAEKRERLIKSLSEVDRRFIEKLNKAIIDNIPSENVDVNFLAGTLCMSTSTLYRKVKALTGISPNEYIRKTKMQLAENLLLDGQLTFSEIAFKVGMNSVAYFRQCFKDEFGMTPSEYLNHLRSDSLDKSSEE</sequence>
<proteinExistence type="predicted"/>
<accession>A0AC61RGY2</accession>
<name>A0AC61RGY2_9BACT</name>
<dbReference type="Proteomes" id="UP000306319">
    <property type="component" value="Unassembled WGS sequence"/>
</dbReference>
<comment type="caution">
    <text evidence="1">The sequence shown here is derived from an EMBL/GenBank/DDBJ whole genome shotgun (WGS) entry which is preliminary data.</text>
</comment>
<evidence type="ECO:0000313" key="2">
    <source>
        <dbReference type="Proteomes" id="UP000306319"/>
    </source>
</evidence>
<gene>
    <name evidence="1" type="ORF">E5331_08515</name>
</gene>